<dbReference type="RefSeq" id="WP_206903483.1">
    <property type="nucleotide sequence ID" value="NZ_JAFLVT010000008.1"/>
</dbReference>
<organism evidence="1 2">
    <name type="scientific">Candidatus Enterococcus myersii</name>
    <dbReference type="NCBI Taxonomy" id="2815322"/>
    <lineage>
        <taxon>Bacteria</taxon>
        <taxon>Bacillati</taxon>
        <taxon>Bacillota</taxon>
        <taxon>Bacilli</taxon>
        <taxon>Lactobacillales</taxon>
        <taxon>Enterococcaceae</taxon>
        <taxon>Enterococcus</taxon>
    </lineage>
</organism>
<dbReference type="Proteomes" id="UP000664256">
    <property type="component" value="Unassembled WGS sequence"/>
</dbReference>
<keyword evidence="2" id="KW-1185">Reference proteome</keyword>
<evidence type="ECO:0000313" key="1">
    <source>
        <dbReference type="EMBL" id="MBO0449359.1"/>
    </source>
</evidence>
<proteinExistence type="predicted"/>
<comment type="caution">
    <text evidence="1">The sequence shown here is derived from an EMBL/GenBank/DDBJ whole genome shotgun (WGS) entry which is preliminary data.</text>
</comment>
<reference evidence="1 2" key="1">
    <citation type="submission" date="2021-03" db="EMBL/GenBank/DDBJ databases">
        <title>Enterococcal diversity collection.</title>
        <authorList>
            <person name="Gilmore M.S."/>
            <person name="Schwartzman J."/>
            <person name="Van Tyne D."/>
            <person name="Martin M."/>
            <person name="Earl A.M."/>
            <person name="Manson A.L."/>
            <person name="Straub T."/>
            <person name="Salamzade R."/>
            <person name="Saavedra J."/>
            <person name="Lebreton F."/>
            <person name="Prichula J."/>
            <person name="Schaufler K."/>
            <person name="Gaca A."/>
            <person name="Sgardioli B."/>
            <person name="Wagenaar J."/>
            <person name="Strong T."/>
        </authorList>
    </citation>
    <scope>NUCLEOTIDE SEQUENCE [LARGE SCALE GENOMIC DNA]</scope>
    <source>
        <strain evidence="1 2">MJM12</strain>
    </source>
</reference>
<sequence>MIKRMTIEEYRIRMKAYSLRQLDEEYKLHKLAWQINQAQAADKKGKAIYRRFDDFFNFKKMEQRILGTRPEDKVLKDKSLNDMMLKSNK</sequence>
<dbReference type="EMBL" id="JAFLVT010000008">
    <property type="protein sequence ID" value="MBO0449359.1"/>
    <property type="molecule type" value="Genomic_DNA"/>
</dbReference>
<name>A0ABS3H7F5_9ENTE</name>
<evidence type="ECO:0008006" key="3">
    <source>
        <dbReference type="Google" id="ProtNLM"/>
    </source>
</evidence>
<evidence type="ECO:0000313" key="2">
    <source>
        <dbReference type="Proteomes" id="UP000664256"/>
    </source>
</evidence>
<gene>
    <name evidence="1" type="ORF">JZO76_07375</name>
</gene>
<protein>
    <recommendedName>
        <fullName evidence="3">Phage protein</fullName>
    </recommendedName>
</protein>
<accession>A0ABS3H7F5</accession>